<evidence type="ECO:0000256" key="1">
    <source>
        <dbReference type="ARBA" id="ARBA00022516"/>
    </source>
</evidence>
<name>A0ABT4VE41_9HELI</name>
<keyword evidence="4 8" id="KW-0276">Fatty acid metabolism</keyword>
<dbReference type="NCBIfam" id="TIGR00516">
    <property type="entry name" value="acpS"/>
    <property type="match status" value="1"/>
</dbReference>
<evidence type="ECO:0000313" key="10">
    <source>
        <dbReference type="EMBL" id="MDA3968975.1"/>
    </source>
</evidence>
<feature type="domain" description="4'-phosphopantetheinyl transferase" evidence="9">
    <location>
        <begin position="3"/>
        <end position="92"/>
    </location>
</feature>
<evidence type="ECO:0000256" key="7">
    <source>
        <dbReference type="ARBA" id="ARBA00023160"/>
    </source>
</evidence>
<reference evidence="10 11" key="1">
    <citation type="submission" date="2023-01" db="EMBL/GenBank/DDBJ databases">
        <title>Description of Helicobacter ibis sp. nov. isolated from faecal droppings of black-faced ibis (Theristicus melanopis).</title>
        <authorList>
            <person name="Lopez-Cantillo M."/>
            <person name="Vidal-Veuthey B."/>
            <person name="Mella A."/>
            <person name="De La Haba R."/>
            <person name="Collado L."/>
        </authorList>
    </citation>
    <scope>NUCLEOTIDE SEQUENCE [LARGE SCALE GENOMIC DNA]</scope>
    <source>
        <strain evidence="10 11">A82</strain>
    </source>
</reference>
<dbReference type="GO" id="GO:0008897">
    <property type="term" value="F:holo-[acyl-carrier-protein] synthase activity"/>
    <property type="evidence" value="ECO:0007669"/>
    <property type="project" value="UniProtKB-EC"/>
</dbReference>
<accession>A0ABT4VE41</accession>
<feature type="binding site" evidence="8">
    <location>
        <position position="51"/>
    </location>
    <ligand>
        <name>Mg(2+)</name>
        <dbReference type="ChEBI" id="CHEBI:18420"/>
    </ligand>
</feature>
<dbReference type="Gene3D" id="3.90.470.20">
    <property type="entry name" value="4'-phosphopantetheinyl transferase domain"/>
    <property type="match status" value="1"/>
</dbReference>
<dbReference type="InterPro" id="IPR008278">
    <property type="entry name" value="4-PPantetheinyl_Trfase_dom"/>
</dbReference>
<keyword evidence="2 8" id="KW-0808">Transferase</keyword>
<dbReference type="EC" id="2.7.8.7" evidence="8"/>
<dbReference type="HAMAP" id="MF_00101">
    <property type="entry name" value="AcpS"/>
    <property type="match status" value="1"/>
</dbReference>
<dbReference type="InterPro" id="IPR002582">
    <property type="entry name" value="ACPS"/>
</dbReference>
<evidence type="ECO:0000256" key="2">
    <source>
        <dbReference type="ARBA" id="ARBA00022679"/>
    </source>
</evidence>
<keyword evidence="7 8" id="KW-0275">Fatty acid biosynthesis</keyword>
<keyword evidence="6 8" id="KW-0443">Lipid metabolism</keyword>
<keyword evidence="3 8" id="KW-0479">Metal-binding</keyword>
<keyword evidence="8" id="KW-0963">Cytoplasm</keyword>
<evidence type="ECO:0000256" key="5">
    <source>
        <dbReference type="ARBA" id="ARBA00022842"/>
    </source>
</evidence>
<protein>
    <recommendedName>
        <fullName evidence="8">Holo-[acyl-carrier-protein] synthase</fullName>
        <shortName evidence="8">Holo-ACP synthase</shortName>
        <ecNumber evidence="8">2.7.8.7</ecNumber>
    </recommendedName>
    <alternativeName>
        <fullName evidence="8">4'-phosphopantetheinyl transferase AcpS</fullName>
    </alternativeName>
</protein>
<comment type="catalytic activity">
    <reaction evidence="8">
        <text>apo-[ACP] + CoA = holo-[ACP] + adenosine 3',5'-bisphosphate + H(+)</text>
        <dbReference type="Rhea" id="RHEA:12068"/>
        <dbReference type="Rhea" id="RHEA-COMP:9685"/>
        <dbReference type="Rhea" id="RHEA-COMP:9690"/>
        <dbReference type="ChEBI" id="CHEBI:15378"/>
        <dbReference type="ChEBI" id="CHEBI:29999"/>
        <dbReference type="ChEBI" id="CHEBI:57287"/>
        <dbReference type="ChEBI" id="CHEBI:58343"/>
        <dbReference type="ChEBI" id="CHEBI:64479"/>
        <dbReference type="EC" id="2.7.8.7"/>
    </reaction>
</comment>
<evidence type="ECO:0000313" key="11">
    <source>
        <dbReference type="Proteomes" id="UP001210261"/>
    </source>
</evidence>
<keyword evidence="1 8" id="KW-0444">Lipid biosynthesis</keyword>
<proteinExistence type="inferred from homology"/>
<dbReference type="RefSeq" id="WP_271021488.1">
    <property type="nucleotide sequence ID" value="NZ_JAQHXR010000002.1"/>
</dbReference>
<dbReference type="NCBIfam" id="TIGR00556">
    <property type="entry name" value="pantethn_trn"/>
    <property type="match status" value="1"/>
</dbReference>
<dbReference type="EMBL" id="JAQHXR010000002">
    <property type="protein sequence ID" value="MDA3968975.1"/>
    <property type="molecule type" value="Genomic_DNA"/>
</dbReference>
<dbReference type="SUPFAM" id="SSF56214">
    <property type="entry name" value="4'-phosphopantetheinyl transferase"/>
    <property type="match status" value="1"/>
</dbReference>
<keyword evidence="5 8" id="KW-0460">Magnesium</keyword>
<dbReference type="Pfam" id="PF01648">
    <property type="entry name" value="ACPS"/>
    <property type="match status" value="1"/>
</dbReference>
<evidence type="ECO:0000256" key="3">
    <source>
        <dbReference type="ARBA" id="ARBA00022723"/>
    </source>
</evidence>
<organism evidence="10 11">
    <name type="scientific">Helicobacter ibis</name>
    <dbReference type="NCBI Taxonomy" id="2962633"/>
    <lineage>
        <taxon>Bacteria</taxon>
        <taxon>Pseudomonadati</taxon>
        <taxon>Campylobacterota</taxon>
        <taxon>Epsilonproteobacteria</taxon>
        <taxon>Campylobacterales</taxon>
        <taxon>Helicobacteraceae</taxon>
        <taxon>Helicobacter</taxon>
    </lineage>
</organism>
<dbReference type="InterPro" id="IPR004568">
    <property type="entry name" value="Ppantetheine-prot_Trfase_dom"/>
</dbReference>
<evidence type="ECO:0000256" key="6">
    <source>
        <dbReference type="ARBA" id="ARBA00023098"/>
    </source>
</evidence>
<comment type="subcellular location">
    <subcellularLocation>
        <location evidence="8">Cytoplasm</location>
    </subcellularLocation>
</comment>
<evidence type="ECO:0000256" key="8">
    <source>
        <dbReference type="HAMAP-Rule" id="MF_00101"/>
    </source>
</evidence>
<feature type="binding site" evidence="8">
    <location>
        <position position="6"/>
    </location>
    <ligand>
        <name>Mg(2+)</name>
        <dbReference type="ChEBI" id="CHEBI:18420"/>
    </ligand>
</feature>
<dbReference type="InterPro" id="IPR037143">
    <property type="entry name" value="4-PPantetheinyl_Trfase_dom_sf"/>
</dbReference>
<sequence length="118" mass="12940">MEIGIDLVSIERMRAFVEKFGDKGKARFLSDSEMIMAKSPQSIAGIWAAKEAVSKALKCGISKELTFRDIEIFKLDSGAPSIRLSSRVQETFKIQSTSLSITHDSGFAVAAVIILKED</sequence>
<gene>
    <name evidence="8 10" type="primary">acpS</name>
    <name evidence="10" type="ORF">PF021_04710</name>
</gene>
<evidence type="ECO:0000259" key="9">
    <source>
        <dbReference type="Pfam" id="PF01648"/>
    </source>
</evidence>
<comment type="caution">
    <text evidence="10">The sequence shown here is derived from an EMBL/GenBank/DDBJ whole genome shotgun (WGS) entry which is preliminary data.</text>
</comment>
<keyword evidence="11" id="KW-1185">Reference proteome</keyword>
<evidence type="ECO:0000256" key="4">
    <source>
        <dbReference type="ARBA" id="ARBA00022832"/>
    </source>
</evidence>
<comment type="similarity">
    <text evidence="8">Belongs to the P-Pant transferase superfamily. AcpS family.</text>
</comment>
<comment type="cofactor">
    <cofactor evidence="8">
        <name>Mg(2+)</name>
        <dbReference type="ChEBI" id="CHEBI:18420"/>
    </cofactor>
</comment>
<comment type="function">
    <text evidence="8">Transfers the 4'-phosphopantetheine moiety from coenzyme A to a Ser of acyl-carrier-protein.</text>
</comment>
<dbReference type="Proteomes" id="UP001210261">
    <property type="component" value="Unassembled WGS sequence"/>
</dbReference>